<evidence type="ECO:0000256" key="1">
    <source>
        <dbReference type="SAM" id="MobiDB-lite"/>
    </source>
</evidence>
<comment type="caution">
    <text evidence="3">The sequence shown here is derived from an EMBL/GenBank/DDBJ whole genome shotgun (WGS) entry which is preliminary data.</text>
</comment>
<dbReference type="EMBL" id="RKST01000014">
    <property type="protein sequence ID" value="RUM97076.1"/>
    <property type="molecule type" value="Genomic_DNA"/>
</dbReference>
<feature type="signal peptide" evidence="2">
    <location>
        <begin position="1"/>
        <end position="21"/>
    </location>
</feature>
<name>A0A432V4I7_9HYPH</name>
<evidence type="ECO:0000256" key="2">
    <source>
        <dbReference type="SAM" id="SignalP"/>
    </source>
</evidence>
<feature type="compositionally biased region" description="Polar residues" evidence="1">
    <location>
        <begin position="91"/>
        <end position="101"/>
    </location>
</feature>
<reference evidence="3 4" key="1">
    <citation type="submission" date="2018-11" db="EMBL/GenBank/DDBJ databases">
        <title>Pseudaminobacter arsenicus sp. nov., an arsenic-resistant bacterium isolated from arsenic-rich aquifers.</title>
        <authorList>
            <person name="Mu Y."/>
        </authorList>
    </citation>
    <scope>NUCLEOTIDE SEQUENCE [LARGE SCALE GENOMIC DNA]</scope>
    <source>
        <strain evidence="3 4">CB3</strain>
    </source>
</reference>
<sequence length="136" mass="14157">MSIRLATFTALSLVMAVPAFADCREELTKLEQPAVTAETGAATNKSGMPVTKHQEEVLPGAQGTSGETTGSTTTGPTTGKVEAVSPHQKEVTGQSTDQPSDQVAKLMTEAREMADAGDEAGCMQKTTQLKELMGAD</sequence>
<dbReference type="Proteomes" id="UP000281647">
    <property type="component" value="Unassembled WGS sequence"/>
</dbReference>
<keyword evidence="2" id="KW-0732">Signal</keyword>
<evidence type="ECO:0000313" key="4">
    <source>
        <dbReference type="Proteomes" id="UP000281647"/>
    </source>
</evidence>
<protein>
    <submittedName>
        <fullName evidence="3">Uncharacterized protein</fullName>
    </submittedName>
</protein>
<feature type="region of interest" description="Disordered" evidence="1">
    <location>
        <begin position="34"/>
        <end position="103"/>
    </location>
</feature>
<gene>
    <name evidence="3" type="ORF">EET67_14505</name>
</gene>
<keyword evidence="4" id="KW-1185">Reference proteome</keyword>
<accession>A0A432V4I7</accession>
<proteinExistence type="predicted"/>
<dbReference type="OrthoDB" id="8283046at2"/>
<evidence type="ECO:0000313" key="3">
    <source>
        <dbReference type="EMBL" id="RUM97076.1"/>
    </source>
</evidence>
<feature type="compositionally biased region" description="Low complexity" evidence="1">
    <location>
        <begin position="64"/>
        <end position="79"/>
    </location>
</feature>
<feature type="chain" id="PRO_5018993145" evidence="2">
    <location>
        <begin position="22"/>
        <end position="136"/>
    </location>
</feature>
<organism evidence="3 4">
    <name type="scientific">Borborobacter arsenicus</name>
    <dbReference type="NCBI Taxonomy" id="1851146"/>
    <lineage>
        <taxon>Bacteria</taxon>
        <taxon>Pseudomonadati</taxon>
        <taxon>Pseudomonadota</taxon>
        <taxon>Alphaproteobacteria</taxon>
        <taxon>Hyphomicrobiales</taxon>
        <taxon>Phyllobacteriaceae</taxon>
        <taxon>Borborobacter</taxon>
    </lineage>
</organism>
<dbReference type="RefSeq" id="WP_128627249.1">
    <property type="nucleotide sequence ID" value="NZ_RKST01000014.1"/>
</dbReference>
<dbReference type="AlphaFoldDB" id="A0A432V4I7"/>